<dbReference type="AlphaFoldDB" id="A0A6P8IMU1"/>
<dbReference type="Proteomes" id="UP000515163">
    <property type="component" value="Unplaced"/>
</dbReference>
<keyword evidence="6 9" id="KW-0804">Transcription</keyword>
<keyword evidence="13" id="KW-1185">Reference proteome</keyword>
<dbReference type="PROSITE" id="PS51030">
    <property type="entry name" value="NUCLEAR_REC_DBD_2"/>
    <property type="match status" value="1"/>
</dbReference>
<evidence type="ECO:0000256" key="3">
    <source>
        <dbReference type="ARBA" id="ARBA00022833"/>
    </source>
</evidence>
<keyword evidence="4 9" id="KW-0805">Transcription regulation</keyword>
<dbReference type="GO" id="GO:0003700">
    <property type="term" value="F:DNA-binding transcription factor activity"/>
    <property type="evidence" value="ECO:0007669"/>
    <property type="project" value="InterPro"/>
</dbReference>
<dbReference type="GO" id="GO:0008270">
    <property type="term" value="F:zinc ion binding"/>
    <property type="evidence" value="ECO:0007669"/>
    <property type="project" value="UniProtKB-KW"/>
</dbReference>
<dbReference type="Gene3D" id="3.30.50.10">
    <property type="entry name" value="Erythroid Transcription Factor GATA-1, subunit A"/>
    <property type="match status" value="1"/>
</dbReference>
<dbReference type="Gene3D" id="1.10.565.10">
    <property type="entry name" value="Retinoid X Receptor"/>
    <property type="match status" value="1"/>
</dbReference>
<feature type="domain" description="Nuclear receptor" evidence="11">
    <location>
        <begin position="73"/>
        <end position="148"/>
    </location>
</feature>
<feature type="region of interest" description="Disordered" evidence="10">
    <location>
        <begin position="1"/>
        <end position="25"/>
    </location>
</feature>
<evidence type="ECO:0000256" key="4">
    <source>
        <dbReference type="ARBA" id="ARBA00023015"/>
    </source>
</evidence>
<keyword evidence="8 9" id="KW-0539">Nucleus</keyword>
<feature type="domain" description="NR LBD" evidence="12">
    <location>
        <begin position="323"/>
        <end position="534"/>
    </location>
</feature>
<dbReference type="SMART" id="SM00430">
    <property type="entry name" value="HOLI"/>
    <property type="match status" value="1"/>
</dbReference>
<keyword evidence="1 9" id="KW-0479">Metal-binding</keyword>
<evidence type="ECO:0000256" key="6">
    <source>
        <dbReference type="ARBA" id="ARBA00023163"/>
    </source>
</evidence>
<accession>A0A6P8IMU1</accession>
<evidence type="ECO:0000313" key="14">
    <source>
        <dbReference type="RefSeq" id="XP_031568137.1"/>
    </source>
</evidence>
<keyword evidence="3 9" id="KW-0862">Zinc</keyword>
<name>A0A6P8IMU1_ACTTE</name>
<feature type="compositionally biased region" description="Polar residues" evidence="10">
    <location>
        <begin position="1"/>
        <end position="15"/>
    </location>
</feature>
<dbReference type="InParanoid" id="A0A6P8IMU1"/>
<dbReference type="PROSITE" id="PS51257">
    <property type="entry name" value="PROKAR_LIPOPROTEIN"/>
    <property type="match status" value="1"/>
</dbReference>
<dbReference type="InterPro" id="IPR050274">
    <property type="entry name" value="Nuclear_hormone_rcpt_NR2"/>
</dbReference>
<dbReference type="SUPFAM" id="SSF57716">
    <property type="entry name" value="Glucocorticoid receptor-like (DNA-binding domain)"/>
    <property type="match status" value="1"/>
</dbReference>
<dbReference type="InterPro" id="IPR001628">
    <property type="entry name" value="Znf_hrmn_rcpt"/>
</dbReference>
<protein>
    <submittedName>
        <fullName evidence="14">Nuclear receptor subfamily 2 group E member 1-like</fullName>
    </submittedName>
</protein>
<dbReference type="GO" id="GO:0005634">
    <property type="term" value="C:nucleus"/>
    <property type="evidence" value="ECO:0007669"/>
    <property type="project" value="UniProtKB-SubCell"/>
</dbReference>
<dbReference type="GeneID" id="116302852"/>
<dbReference type="PROSITE" id="PS51843">
    <property type="entry name" value="NR_LBD"/>
    <property type="match status" value="1"/>
</dbReference>
<evidence type="ECO:0000256" key="10">
    <source>
        <dbReference type="SAM" id="MobiDB-lite"/>
    </source>
</evidence>
<dbReference type="GO" id="GO:0043565">
    <property type="term" value="F:sequence-specific DNA binding"/>
    <property type="evidence" value="ECO:0007669"/>
    <property type="project" value="InterPro"/>
</dbReference>
<comment type="subcellular location">
    <subcellularLocation>
        <location evidence="9">Nucleus</location>
    </subcellularLocation>
</comment>
<evidence type="ECO:0000256" key="7">
    <source>
        <dbReference type="ARBA" id="ARBA00023170"/>
    </source>
</evidence>
<gene>
    <name evidence="14" type="primary">LOC116302852</name>
</gene>
<keyword evidence="2 9" id="KW-0863">Zinc-finger</keyword>
<dbReference type="InterPro" id="IPR035500">
    <property type="entry name" value="NHR-like_dom_sf"/>
</dbReference>
<dbReference type="OrthoDB" id="5970897at2759"/>
<reference evidence="14" key="1">
    <citation type="submission" date="2025-08" db="UniProtKB">
        <authorList>
            <consortium name="RefSeq"/>
        </authorList>
    </citation>
    <scope>IDENTIFICATION</scope>
    <source>
        <tissue evidence="14">Tentacle</tissue>
    </source>
</reference>
<proteinExistence type="inferred from homology"/>
<dbReference type="PANTHER" id="PTHR24083">
    <property type="entry name" value="NUCLEAR HORMONE RECEPTOR"/>
    <property type="match status" value="1"/>
</dbReference>
<sequence length="534" mass="59300">MSRNASTTRSLRHVTSSPTSSINSQSVVQHIGGSCIAVSKHYTLQAPRKMDPAIPAADEKAMISQKRKRTLDGRECKVCGDQSTGKHYGVYSCDGCSGFFKRTSRRSEPWVCKSDGKCDVDKNSRNECKSCRLHKCLGVGMSMEGVFRRSRLLTATGSFSETFSNSSMNTDDKEHYTRLTNETPENQSTTVESVAVHKPLSALNTPLNTNTVIKSETIENPEIQAHPVESRDLDPTNKISRTSSAMETAASLQQLANSHCHTPPSSVDPHNMRRTLLVNTSSTSRESQLENIASSLSSLRSRVITTTHAQNQNQVFLNGTANQQTKTPSQMCSIHELLKAVEAVHFNSSENIQDAAMRLMTASIRFARNLPCFTRIPFRDQIILLEESWKKLFLLDAAYWALPLETGSLSVANDVTRRPNSTEIKTVQELLTHLRSFRGDLTELACLKAILIFKPETKGLKDAETVDKIQDEIQLLLSSHVTSTHPNHPARFGKLLLSLLAVQSVAEKPIEEILFRIADDKDIFETLLSKLIDS</sequence>
<evidence type="ECO:0000256" key="8">
    <source>
        <dbReference type="ARBA" id="ARBA00023242"/>
    </source>
</evidence>
<dbReference type="KEGG" id="aten:116302852"/>
<dbReference type="PRINTS" id="PR00047">
    <property type="entry name" value="STROIDFINGER"/>
</dbReference>
<dbReference type="InterPro" id="IPR013088">
    <property type="entry name" value="Znf_NHR/GATA"/>
</dbReference>
<dbReference type="CDD" id="cd06916">
    <property type="entry name" value="NR_DBD_like"/>
    <property type="match status" value="1"/>
</dbReference>
<dbReference type="InterPro" id="IPR001723">
    <property type="entry name" value="Nuclear_hrmn_rcpt"/>
</dbReference>
<dbReference type="SUPFAM" id="SSF48508">
    <property type="entry name" value="Nuclear receptor ligand-binding domain"/>
    <property type="match status" value="1"/>
</dbReference>
<evidence type="ECO:0000259" key="11">
    <source>
        <dbReference type="PROSITE" id="PS51030"/>
    </source>
</evidence>
<dbReference type="PROSITE" id="PS00031">
    <property type="entry name" value="NUCLEAR_REC_DBD_1"/>
    <property type="match status" value="1"/>
</dbReference>
<evidence type="ECO:0000256" key="9">
    <source>
        <dbReference type="RuleBase" id="RU004334"/>
    </source>
</evidence>
<dbReference type="Pfam" id="PF00104">
    <property type="entry name" value="Hormone_recep"/>
    <property type="match status" value="1"/>
</dbReference>
<organism evidence="13 14">
    <name type="scientific">Actinia tenebrosa</name>
    <name type="common">Australian red waratah sea anemone</name>
    <dbReference type="NCBI Taxonomy" id="6105"/>
    <lineage>
        <taxon>Eukaryota</taxon>
        <taxon>Metazoa</taxon>
        <taxon>Cnidaria</taxon>
        <taxon>Anthozoa</taxon>
        <taxon>Hexacorallia</taxon>
        <taxon>Actiniaria</taxon>
        <taxon>Actiniidae</taxon>
        <taxon>Actinia</taxon>
    </lineage>
</organism>
<feature type="compositionally biased region" description="Low complexity" evidence="10">
    <location>
        <begin position="16"/>
        <end position="25"/>
    </location>
</feature>
<evidence type="ECO:0000313" key="13">
    <source>
        <dbReference type="Proteomes" id="UP000515163"/>
    </source>
</evidence>
<dbReference type="RefSeq" id="XP_031568137.1">
    <property type="nucleotide sequence ID" value="XM_031712277.1"/>
</dbReference>
<keyword evidence="7 9" id="KW-0675">Receptor</keyword>
<evidence type="ECO:0000259" key="12">
    <source>
        <dbReference type="PROSITE" id="PS51843"/>
    </source>
</evidence>
<evidence type="ECO:0000256" key="2">
    <source>
        <dbReference type="ARBA" id="ARBA00022771"/>
    </source>
</evidence>
<keyword evidence="5 9" id="KW-0238">DNA-binding</keyword>
<dbReference type="SMART" id="SM00399">
    <property type="entry name" value="ZnF_C4"/>
    <property type="match status" value="1"/>
</dbReference>
<evidence type="ECO:0000256" key="5">
    <source>
        <dbReference type="ARBA" id="ARBA00023125"/>
    </source>
</evidence>
<dbReference type="Pfam" id="PF00105">
    <property type="entry name" value="zf-C4"/>
    <property type="match status" value="1"/>
</dbReference>
<evidence type="ECO:0000256" key="1">
    <source>
        <dbReference type="ARBA" id="ARBA00022723"/>
    </source>
</evidence>
<dbReference type="InterPro" id="IPR000536">
    <property type="entry name" value="Nucl_hrmn_rcpt_lig-bd"/>
</dbReference>
<dbReference type="PRINTS" id="PR00398">
    <property type="entry name" value="STRDHORMONER"/>
</dbReference>
<comment type="similarity">
    <text evidence="9">Belongs to the nuclear hormone receptor family.</text>
</comment>